<comment type="caution">
    <text evidence="2">The sequence shown here is derived from an EMBL/GenBank/DDBJ whole genome shotgun (WGS) entry which is preliminary data.</text>
</comment>
<evidence type="ECO:0008006" key="4">
    <source>
        <dbReference type="Google" id="ProtNLM"/>
    </source>
</evidence>
<name>A0A4Y7RAP2_9FIRM</name>
<dbReference type="PANTHER" id="PTHR43801:SF1">
    <property type="entry name" value="POLYPRENYL SYNTHETASE"/>
    <property type="match status" value="1"/>
</dbReference>
<feature type="transmembrane region" description="Helical" evidence="1">
    <location>
        <begin position="89"/>
        <end position="107"/>
    </location>
</feature>
<reference evidence="2 3" key="1">
    <citation type="journal article" date="2018" name="Environ. Microbiol.">
        <title>Novel energy conservation strategies and behaviour of Pelotomaculum schinkii driving syntrophic propionate catabolism.</title>
        <authorList>
            <person name="Hidalgo-Ahumada C.A.P."/>
            <person name="Nobu M.K."/>
            <person name="Narihiro T."/>
            <person name="Tamaki H."/>
            <person name="Liu W.T."/>
            <person name="Kamagata Y."/>
            <person name="Stams A.J.M."/>
            <person name="Imachi H."/>
            <person name="Sousa D.Z."/>
        </authorList>
    </citation>
    <scope>NUCLEOTIDE SEQUENCE [LARGE SCALE GENOMIC DNA]</scope>
    <source>
        <strain evidence="2 3">HH</strain>
    </source>
</reference>
<keyword evidence="1" id="KW-1133">Transmembrane helix</keyword>
<organism evidence="2 3">
    <name type="scientific">Pelotomaculum schinkii</name>
    <dbReference type="NCBI Taxonomy" id="78350"/>
    <lineage>
        <taxon>Bacteria</taxon>
        <taxon>Bacillati</taxon>
        <taxon>Bacillota</taxon>
        <taxon>Clostridia</taxon>
        <taxon>Eubacteriales</taxon>
        <taxon>Desulfotomaculaceae</taxon>
        <taxon>Pelotomaculum</taxon>
    </lineage>
</organism>
<keyword evidence="3" id="KW-1185">Reference proteome</keyword>
<sequence length="296" mass="32546">MFVSNLIPVRKRLFIGLLAVSLLSAALFLGGIYYLATNPNRTAFNQILLLTLAGMLFGGMVVAAFGIGGIVLTILYARDINALHGPMRIAVSLFFPIVLTLGRIFHIDVNRIKSSFIEVNNHLVRSKELNILPDQLLLLAPHCLQNSDCPHKITVDIDNCHRCGRCPVNSLLDLRDRYGIKVGMATGGTLARKFVQEYRPRAIVAIACERDLTSGIQDSNPLPVLGVANERPFGPCFNTNITLSKVEEAVRFFIHDRWQPLTGTGKDIGINDNMEGVSVVAQNISQRTGAKSTHRC</sequence>
<feature type="transmembrane region" description="Helical" evidence="1">
    <location>
        <begin position="12"/>
        <end position="35"/>
    </location>
</feature>
<evidence type="ECO:0000313" key="2">
    <source>
        <dbReference type="EMBL" id="TEB05740.1"/>
    </source>
</evidence>
<evidence type="ECO:0000256" key="1">
    <source>
        <dbReference type="SAM" id="Phobius"/>
    </source>
</evidence>
<dbReference type="RefSeq" id="WP_134216525.1">
    <property type="nucleotide sequence ID" value="NZ_QFGA01000002.1"/>
</dbReference>
<dbReference type="Proteomes" id="UP000298324">
    <property type="component" value="Unassembled WGS sequence"/>
</dbReference>
<evidence type="ECO:0000313" key="3">
    <source>
        <dbReference type="Proteomes" id="UP000298324"/>
    </source>
</evidence>
<dbReference type="EMBL" id="QFGA01000002">
    <property type="protein sequence ID" value="TEB05740.1"/>
    <property type="molecule type" value="Genomic_DNA"/>
</dbReference>
<dbReference type="PANTHER" id="PTHR43801">
    <property type="entry name" value="NUCLEOTIDE-BINDING PROTEIN-RELATED"/>
    <property type="match status" value="1"/>
</dbReference>
<dbReference type="Pfam" id="PF01976">
    <property type="entry name" value="DUF116"/>
    <property type="match status" value="1"/>
</dbReference>
<keyword evidence="1" id="KW-0812">Transmembrane</keyword>
<gene>
    <name evidence="2" type="ORF">Psch_02781</name>
</gene>
<proteinExistence type="predicted"/>
<dbReference type="InterPro" id="IPR002829">
    <property type="entry name" value="DUF116"/>
</dbReference>
<dbReference type="AlphaFoldDB" id="A0A4Y7RAP2"/>
<protein>
    <recommendedName>
        <fullName evidence="4">DUF116 domain-containing protein</fullName>
    </recommendedName>
</protein>
<feature type="transmembrane region" description="Helical" evidence="1">
    <location>
        <begin position="47"/>
        <end position="77"/>
    </location>
</feature>
<accession>A0A4Y7RAP2</accession>
<keyword evidence="1" id="KW-0472">Membrane</keyword>